<evidence type="ECO:0000256" key="2">
    <source>
        <dbReference type="ARBA" id="ARBA00022692"/>
    </source>
</evidence>
<dbReference type="Proteomes" id="UP000298127">
    <property type="component" value="Unassembled WGS sequence"/>
</dbReference>
<sequence>MSEARMNPTPVVAEPGPASSGVSGRIGTVDAVLSILLVTIGLGNLVLPVELQSVGGIDYLLGSLMLVAVLLLFRLRLILKQIRHPALMLLFAATLVPGLVATEPNAYGTQKMLGFGIAFVLLIAPAAFADYQKCVRFMVACVSVLSVGFSLLVLFGSVASSSGRLSVLGMNPIGIARVTALFAIVGVVLLVVGARPVHRILIVLGIVASLVATITTGSRGPLLGVVIAAVLSLMAVASRRRLRPFALVVLAVALGLGYYWLQASANIGFQRVLVGDDSGRGPLYQLATELAWQRPGGIGWGNFAFYAPSWVEPGSVTLYPHNIELEFWLEGGIVALIGLLMLVGTASVCSFRSYREGGTALQLIVFALIVFTVANAQFSSDIVGNRFLWLALGLAFAGHVRLKERPKRW</sequence>
<dbReference type="AlphaFoldDB" id="A0A4Y9QX41"/>
<evidence type="ECO:0000313" key="8">
    <source>
        <dbReference type="Proteomes" id="UP000298127"/>
    </source>
</evidence>
<keyword evidence="4 5" id="KW-0472">Membrane</keyword>
<keyword evidence="3 5" id="KW-1133">Transmembrane helix</keyword>
<evidence type="ECO:0000256" key="5">
    <source>
        <dbReference type="SAM" id="Phobius"/>
    </source>
</evidence>
<comment type="caution">
    <text evidence="7">The sequence shown here is derived from an EMBL/GenBank/DDBJ whole genome shotgun (WGS) entry which is preliminary data.</text>
</comment>
<proteinExistence type="predicted"/>
<keyword evidence="2 5" id="KW-0812">Transmembrane</keyword>
<gene>
    <name evidence="7" type="ORF">E4M00_12950</name>
</gene>
<dbReference type="EMBL" id="SPQZ01000004">
    <property type="protein sequence ID" value="TFV96959.1"/>
    <property type="molecule type" value="Genomic_DNA"/>
</dbReference>
<evidence type="ECO:0000259" key="6">
    <source>
        <dbReference type="Pfam" id="PF04932"/>
    </source>
</evidence>
<feature type="transmembrane region" description="Helical" evidence="5">
    <location>
        <begin position="245"/>
        <end position="261"/>
    </location>
</feature>
<feature type="transmembrane region" description="Helical" evidence="5">
    <location>
        <begin position="112"/>
        <end position="130"/>
    </location>
</feature>
<feature type="transmembrane region" description="Helical" evidence="5">
    <location>
        <begin position="137"/>
        <end position="155"/>
    </location>
</feature>
<name>A0A4Y9QX41_9MICO</name>
<dbReference type="InterPro" id="IPR007016">
    <property type="entry name" value="O-antigen_ligase-rel_domated"/>
</dbReference>
<feature type="transmembrane region" description="Helical" evidence="5">
    <location>
        <begin position="200"/>
        <end position="216"/>
    </location>
</feature>
<evidence type="ECO:0000256" key="4">
    <source>
        <dbReference type="ARBA" id="ARBA00023136"/>
    </source>
</evidence>
<protein>
    <submittedName>
        <fullName evidence="7">O-antigen ligase family protein</fullName>
    </submittedName>
</protein>
<organism evidence="7 8">
    <name type="scientific">Orlajensenia leifsoniae</name>
    <dbReference type="NCBI Taxonomy" id="2561933"/>
    <lineage>
        <taxon>Bacteria</taxon>
        <taxon>Bacillati</taxon>
        <taxon>Actinomycetota</taxon>
        <taxon>Actinomycetes</taxon>
        <taxon>Micrococcales</taxon>
        <taxon>Microbacteriaceae</taxon>
        <taxon>Orlajensenia</taxon>
    </lineage>
</organism>
<keyword evidence="7" id="KW-0436">Ligase</keyword>
<feature type="transmembrane region" description="Helical" evidence="5">
    <location>
        <begin position="175"/>
        <end position="193"/>
    </location>
</feature>
<accession>A0A4Y9QX41</accession>
<feature type="transmembrane region" description="Helical" evidence="5">
    <location>
        <begin position="360"/>
        <end position="378"/>
    </location>
</feature>
<feature type="transmembrane region" description="Helical" evidence="5">
    <location>
        <begin position="384"/>
        <end position="402"/>
    </location>
</feature>
<reference evidence="7 8" key="1">
    <citation type="journal article" date="2018" name="J. Microbiol.">
        <title>Leifsonia flava sp. nov., a novel actinobacterium isolated from the rhizosphere of Aquilegia viridiflora.</title>
        <authorList>
            <person name="Cai Y."/>
            <person name="Tao W.Z."/>
            <person name="Ma Y.J."/>
            <person name="Cheng J."/>
            <person name="Zhang M.Y."/>
            <person name="Zhang Y.X."/>
        </authorList>
    </citation>
    <scope>NUCLEOTIDE SEQUENCE [LARGE SCALE GENOMIC DNA]</scope>
    <source>
        <strain evidence="7 8">SYP-B2174</strain>
    </source>
</reference>
<dbReference type="InterPro" id="IPR051533">
    <property type="entry name" value="WaaL-like"/>
</dbReference>
<evidence type="ECO:0000256" key="3">
    <source>
        <dbReference type="ARBA" id="ARBA00022989"/>
    </source>
</evidence>
<feature type="domain" description="O-antigen ligase-related" evidence="6">
    <location>
        <begin position="205"/>
        <end position="339"/>
    </location>
</feature>
<comment type="subcellular location">
    <subcellularLocation>
        <location evidence="1">Membrane</location>
        <topology evidence="1">Multi-pass membrane protein</topology>
    </subcellularLocation>
</comment>
<dbReference type="RefSeq" id="WP_135120915.1">
    <property type="nucleotide sequence ID" value="NZ_SPQZ01000004.1"/>
</dbReference>
<dbReference type="PANTHER" id="PTHR37422">
    <property type="entry name" value="TEICHURONIC ACID BIOSYNTHESIS PROTEIN TUAE"/>
    <property type="match status" value="1"/>
</dbReference>
<dbReference type="Pfam" id="PF04932">
    <property type="entry name" value="Wzy_C"/>
    <property type="match status" value="1"/>
</dbReference>
<evidence type="ECO:0000256" key="1">
    <source>
        <dbReference type="ARBA" id="ARBA00004141"/>
    </source>
</evidence>
<dbReference type="GO" id="GO:0016874">
    <property type="term" value="F:ligase activity"/>
    <property type="evidence" value="ECO:0007669"/>
    <property type="project" value="UniProtKB-KW"/>
</dbReference>
<feature type="transmembrane region" description="Helical" evidence="5">
    <location>
        <begin position="222"/>
        <end position="238"/>
    </location>
</feature>
<feature type="transmembrane region" description="Helical" evidence="5">
    <location>
        <begin position="59"/>
        <end position="79"/>
    </location>
</feature>
<keyword evidence="8" id="KW-1185">Reference proteome</keyword>
<evidence type="ECO:0000313" key="7">
    <source>
        <dbReference type="EMBL" id="TFV96959.1"/>
    </source>
</evidence>
<feature type="transmembrane region" description="Helical" evidence="5">
    <location>
        <begin position="29"/>
        <end position="47"/>
    </location>
</feature>
<dbReference type="GO" id="GO:0016020">
    <property type="term" value="C:membrane"/>
    <property type="evidence" value="ECO:0007669"/>
    <property type="project" value="UniProtKB-SubCell"/>
</dbReference>
<dbReference type="PANTHER" id="PTHR37422:SF13">
    <property type="entry name" value="LIPOPOLYSACCHARIDE BIOSYNTHESIS PROTEIN PA4999-RELATED"/>
    <property type="match status" value="1"/>
</dbReference>
<feature type="transmembrane region" description="Helical" evidence="5">
    <location>
        <begin position="86"/>
        <end position="106"/>
    </location>
</feature>
<feature type="transmembrane region" description="Helical" evidence="5">
    <location>
        <begin position="327"/>
        <end position="348"/>
    </location>
</feature>